<comment type="subcellular location">
    <subcellularLocation>
        <location evidence="1 8">Cell membrane</location>
        <topology evidence="1 8">Multi-pass membrane protein</topology>
    </subcellularLocation>
</comment>
<dbReference type="GO" id="GO:0015225">
    <property type="term" value="F:biotin transmembrane transporter activity"/>
    <property type="evidence" value="ECO:0007669"/>
    <property type="project" value="UniProtKB-UniRule"/>
</dbReference>
<feature type="transmembrane region" description="Helical" evidence="9">
    <location>
        <begin position="115"/>
        <end position="138"/>
    </location>
</feature>
<gene>
    <name evidence="10" type="ORF">GCM10007140_27070</name>
</gene>
<protein>
    <recommendedName>
        <fullName evidence="8">Biotin transporter</fullName>
    </recommendedName>
</protein>
<sequence>MKTKDMVFVALFAALMGVLALIPAINLGFTPVPIVLQTIGIMFAGAILGSRLGALSQIVFLSLVAVGVPLLANGKGGAAVFVGPTGGYLIGYIVGAFVIGFILERTENVTFVKMFIANLIGGVLILYVFGIPVLAFVTNISIMEAIKVNYAFIPGDLIKVTIATILSLRLRKALAVYIKPHKSASKVA</sequence>
<keyword evidence="3 8" id="KW-0813">Transport</keyword>
<comment type="similarity">
    <text evidence="2 8">Belongs to the BioY family.</text>
</comment>
<dbReference type="PANTHER" id="PTHR34295">
    <property type="entry name" value="BIOTIN TRANSPORTER BIOY"/>
    <property type="match status" value="1"/>
</dbReference>
<dbReference type="EMBL" id="BMFK01000002">
    <property type="protein sequence ID" value="GGE75902.1"/>
    <property type="molecule type" value="Genomic_DNA"/>
</dbReference>
<evidence type="ECO:0000256" key="9">
    <source>
        <dbReference type="SAM" id="Phobius"/>
    </source>
</evidence>
<evidence type="ECO:0000256" key="4">
    <source>
        <dbReference type="ARBA" id="ARBA00022475"/>
    </source>
</evidence>
<feature type="transmembrane region" description="Helical" evidence="9">
    <location>
        <begin position="30"/>
        <end position="48"/>
    </location>
</feature>
<dbReference type="RefSeq" id="WP_188389017.1">
    <property type="nucleotide sequence ID" value="NZ_BMFK01000002.1"/>
</dbReference>
<proteinExistence type="inferred from homology"/>
<keyword evidence="5 9" id="KW-0812">Transmembrane</keyword>
<dbReference type="Gene3D" id="1.10.1760.20">
    <property type="match status" value="1"/>
</dbReference>
<dbReference type="Pfam" id="PF02632">
    <property type="entry name" value="BioY"/>
    <property type="match status" value="1"/>
</dbReference>
<name>A0A917EST6_9BACI</name>
<evidence type="ECO:0000256" key="7">
    <source>
        <dbReference type="ARBA" id="ARBA00023136"/>
    </source>
</evidence>
<dbReference type="PANTHER" id="PTHR34295:SF4">
    <property type="entry name" value="BIOTIN TRANSPORTER BIOY-RELATED"/>
    <property type="match status" value="1"/>
</dbReference>
<evidence type="ECO:0000256" key="5">
    <source>
        <dbReference type="ARBA" id="ARBA00022692"/>
    </source>
</evidence>
<evidence type="ECO:0000256" key="3">
    <source>
        <dbReference type="ARBA" id="ARBA00022448"/>
    </source>
</evidence>
<keyword evidence="11" id="KW-1185">Reference proteome</keyword>
<evidence type="ECO:0000256" key="6">
    <source>
        <dbReference type="ARBA" id="ARBA00022989"/>
    </source>
</evidence>
<feature type="transmembrane region" description="Helical" evidence="9">
    <location>
        <begin position="55"/>
        <end position="72"/>
    </location>
</feature>
<reference evidence="10" key="1">
    <citation type="journal article" date="2014" name="Int. J. Syst. Evol. Microbiol.">
        <title>Complete genome sequence of Corynebacterium casei LMG S-19264T (=DSM 44701T), isolated from a smear-ripened cheese.</title>
        <authorList>
            <consortium name="US DOE Joint Genome Institute (JGI-PGF)"/>
            <person name="Walter F."/>
            <person name="Albersmeier A."/>
            <person name="Kalinowski J."/>
            <person name="Ruckert C."/>
        </authorList>
    </citation>
    <scope>NUCLEOTIDE SEQUENCE</scope>
    <source>
        <strain evidence="10">CGMCC 1.12698</strain>
    </source>
</reference>
<evidence type="ECO:0000313" key="11">
    <source>
        <dbReference type="Proteomes" id="UP000605259"/>
    </source>
</evidence>
<evidence type="ECO:0000256" key="8">
    <source>
        <dbReference type="PIRNR" id="PIRNR016661"/>
    </source>
</evidence>
<feature type="transmembrane region" description="Helical" evidence="9">
    <location>
        <begin position="150"/>
        <end position="170"/>
    </location>
</feature>
<dbReference type="AlphaFoldDB" id="A0A917EST6"/>
<dbReference type="PIRSF" id="PIRSF016661">
    <property type="entry name" value="BioY"/>
    <property type="match status" value="1"/>
</dbReference>
<keyword evidence="7 8" id="KW-0472">Membrane</keyword>
<dbReference type="GO" id="GO:0005886">
    <property type="term" value="C:plasma membrane"/>
    <property type="evidence" value="ECO:0007669"/>
    <property type="project" value="UniProtKB-SubCell"/>
</dbReference>
<comment type="caution">
    <text evidence="10">The sequence shown here is derived from an EMBL/GenBank/DDBJ whole genome shotgun (WGS) entry which is preliminary data.</text>
</comment>
<accession>A0A917EST6</accession>
<dbReference type="InterPro" id="IPR003784">
    <property type="entry name" value="BioY"/>
</dbReference>
<evidence type="ECO:0000256" key="1">
    <source>
        <dbReference type="ARBA" id="ARBA00004651"/>
    </source>
</evidence>
<organism evidence="10 11">
    <name type="scientific">Priestia taiwanensis</name>
    <dbReference type="NCBI Taxonomy" id="1347902"/>
    <lineage>
        <taxon>Bacteria</taxon>
        <taxon>Bacillati</taxon>
        <taxon>Bacillota</taxon>
        <taxon>Bacilli</taxon>
        <taxon>Bacillales</taxon>
        <taxon>Bacillaceae</taxon>
        <taxon>Priestia</taxon>
    </lineage>
</organism>
<reference evidence="10" key="2">
    <citation type="submission" date="2020-09" db="EMBL/GenBank/DDBJ databases">
        <authorList>
            <person name="Sun Q."/>
            <person name="Zhou Y."/>
        </authorList>
    </citation>
    <scope>NUCLEOTIDE SEQUENCE</scope>
    <source>
        <strain evidence="10">CGMCC 1.12698</strain>
    </source>
</reference>
<evidence type="ECO:0000256" key="2">
    <source>
        <dbReference type="ARBA" id="ARBA00010692"/>
    </source>
</evidence>
<feature type="transmembrane region" description="Helical" evidence="9">
    <location>
        <begin position="78"/>
        <end position="103"/>
    </location>
</feature>
<evidence type="ECO:0000313" key="10">
    <source>
        <dbReference type="EMBL" id="GGE75902.1"/>
    </source>
</evidence>
<dbReference type="Proteomes" id="UP000605259">
    <property type="component" value="Unassembled WGS sequence"/>
</dbReference>
<keyword evidence="4 8" id="KW-1003">Cell membrane</keyword>
<keyword evidence="6 9" id="KW-1133">Transmembrane helix</keyword>